<feature type="domain" description="Methyl-CpG binding protein 2/3 C-terminal" evidence="2">
    <location>
        <begin position="106"/>
        <end position="195"/>
    </location>
</feature>
<dbReference type="GO" id="GO:0005634">
    <property type="term" value="C:nucleus"/>
    <property type="evidence" value="ECO:0007669"/>
    <property type="project" value="UniProtKB-ARBA"/>
</dbReference>
<dbReference type="InterPro" id="IPR032343">
    <property type="entry name" value="MBD2/MBD3_p55-bd"/>
</dbReference>
<name>A0A8B7AVD2_ORYAF</name>
<feature type="region of interest" description="Disordered" evidence="1">
    <location>
        <begin position="1"/>
        <end position="22"/>
    </location>
</feature>
<organism evidence="4 5">
    <name type="scientific">Orycteropus afer afer</name>
    <dbReference type="NCBI Taxonomy" id="1230840"/>
    <lineage>
        <taxon>Eukaryota</taxon>
        <taxon>Metazoa</taxon>
        <taxon>Chordata</taxon>
        <taxon>Craniata</taxon>
        <taxon>Vertebrata</taxon>
        <taxon>Euteleostomi</taxon>
        <taxon>Mammalia</taxon>
        <taxon>Eutheria</taxon>
        <taxon>Afrotheria</taxon>
        <taxon>Tubulidentata</taxon>
        <taxon>Orycteropodidae</taxon>
        <taxon>Orycteropus</taxon>
    </lineage>
</organism>
<dbReference type="InterPro" id="IPR025884">
    <property type="entry name" value="MeCpG-bd_2/3_C_dom"/>
</dbReference>
<dbReference type="Pfam" id="PF16564">
    <property type="entry name" value="MBDa"/>
    <property type="match status" value="1"/>
</dbReference>
<reference evidence="5" key="1">
    <citation type="submission" date="2025-08" db="UniProtKB">
        <authorList>
            <consortium name="RefSeq"/>
        </authorList>
    </citation>
    <scope>IDENTIFICATION</scope>
</reference>
<evidence type="ECO:0000313" key="5">
    <source>
        <dbReference type="RefSeq" id="XP_007951918.1"/>
    </source>
</evidence>
<evidence type="ECO:0000259" key="2">
    <source>
        <dbReference type="Pfam" id="PF14048"/>
    </source>
</evidence>
<evidence type="ECO:0000256" key="1">
    <source>
        <dbReference type="SAM" id="MobiDB-lite"/>
    </source>
</evidence>
<dbReference type="Pfam" id="PF14048">
    <property type="entry name" value="MBD_C"/>
    <property type="match status" value="1"/>
</dbReference>
<feature type="domain" description="Methyl-CpG-binding" evidence="3">
    <location>
        <begin position="31"/>
        <end position="101"/>
    </location>
</feature>
<dbReference type="Proteomes" id="UP000694850">
    <property type="component" value="Unplaced"/>
</dbReference>
<sequence>MKHDDLLQGLVPPDNTSKGPLKRNLMSQTLQEKQRARASEVKSRRGVDSALPLRLTSCIFPRPVTRVTSHPGNEVRQSQWEEKLEKPQQVCAFRRLQGLQACGSTGELLNTLDFSNVLTTIAPSGTGEFLGNVGDRGPRTHPEPHPGQPSNVAEIIPGVGLRLSPPLRGQQVPYGAIRNQSRKMKKARERLAVALKADRLAREAERARSQEERPEN</sequence>
<dbReference type="GeneID" id="103208033"/>
<dbReference type="OrthoDB" id="9621509at2759"/>
<dbReference type="RefSeq" id="XP_007951918.1">
    <property type="nucleotide sequence ID" value="XM_007953727.1"/>
</dbReference>
<keyword evidence="4" id="KW-1185">Reference proteome</keyword>
<evidence type="ECO:0000313" key="4">
    <source>
        <dbReference type="Proteomes" id="UP000694850"/>
    </source>
</evidence>
<proteinExistence type="predicted"/>
<gene>
    <name evidence="5" type="primary">LOC103208033</name>
</gene>
<protein>
    <submittedName>
        <fullName evidence="5">Methyl-CpG-binding domain protein 3-like 2B</fullName>
    </submittedName>
</protein>
<evidence type="ECO:0000259" key="3">
    <source>
        <dbReference type="Pfam" id="PF16564"/>
    </source>
</evidence>
<accession>A0A8B7AVD2</accession>
<dbReference type="AlphaFoldDB" id="A0A8B7AVD2"/>